<keyword evidence="2" id="KW-1003">Cell membrane</keyword>
<dbReference type="EMBL" id="JAZGZP010000027">
    <property type="protein sequence ID" value="MFK7002046.1"/>
    <property type="molecule type" value="Genomic_DNA"/>
</dbReference>
<comment type="subcellular location">
    <subcellularLocation>
        <location evidence="1">Cell membrane</location>
        <topology evidence="1">Multi-pass membrane protein</topology>
    </subcellularLocation>
</comment>
<keyword evidence="5 6" id="KW-0472">Membrane</keyword>
<evidence type="ECO:0000313" key="8">
    <source>
        <dbReference type="EMBL" id="MFK7002046.1"/>
    </source>
</evidence>
<feature type="transmembrane region" description="Helical" evidence="6">
    <location>
        <begin position="145"/>
        <end position="163"/>
    </location>
</feature>
<sequence>MADWGPSLGETNMVFSIIFKIVKFSIAISMILMLVMELHLICLGIADIFMNLDEYFLPPNKESNGYYFFVYEVFLMIKKLSALESFVMALFLISVLYISFYYIRNKTNLLDFFKGIVINNIIVILSFRVLFFLIEYFFYSINETLIAIVMFFYIMYALYLYIYSTNKRTALTAFFDNFKSSHKEDEKNKNTDNFIFETKSGKINLLNPYRGIYIQGGAGSGKSASIFEPIIKQIGQKEFTGILYDFKSPELTNLVYSCYSSSTVNVKNVDFKRPCLSDRVNPIEPKYLQKSAIAMEYAQVILNNLLPESIKKADFWSNNSKMILAGVIWYLKQQHPNYCTLPHAISLILHSSIDELIEKVSTDFEAGGMVASLRESIERGAERTVAGMLSTLQNALSTLNSHDIFWILSSNEIDLYLNNKENPTFLCLGNDSTLPTIYTPAISLIVSVALRQMNQPNQQKSVVLLDEAPTIFIPNVEQIPATARSNKIATVFGVQDFAQLQDKYGSDKAQVIVSNLGNQFFGRITNGKSAEMVQNLFSKKDHIFVSKNDGSSGKITDILKNDNRGTSEAIQERDRVKISDLINLNQGEFYGIIAEGSPREFLKTQFDRHEIINTYINTKIPVTADMMAENYSKIIEECKSIIE</sequence>
<keyword evidence="3 6" id="KW-0812">Transmembrane</keyword>
<accession>A0ABW8PBU3</accession>
<name>A0ABW8PBU3_9FLAO</name>
<organism evidence="8 9">
    <name type="scientific">Flavobacterium oreochromis</name>
    <dbReference type="NCBI Taxonomy" id="2906078"/>
    <lineage>
        <taxon>Bacteria</taxon>
        <taxon>Pseudomonadati</taxon>
        <taxon>Bacteroidota</taxon>
        <taxon>Flavobacteriia</taxon>
        <taxon>Flavobacteriales</taxon>
        <taxon>Flavobacteriaceae</taxon>
        <taxon>Flavobacterium</taxon>
    </lineage>
</organism>
<dbReference type="Proteomes" id="UP001621706">
    <property type="component" value="Unassembled WGS sequence"/>
</dbReference>
<reference evidence="8 9" key="1">
    <citation type="submission" date="2024-02" db="EMBL/GenBank/DDBJ databases">
        <title>Comparative Genomic Analysis of Flavobacterium Species Causing Columnaris Disease of Freshwater Fish in Thailand: Insights into Virulence and Resistance Mechanisms.</title>
        <authorList>
            <person name="Nguyen D."/>
            <person name="Chokmangmeepisarn P."/>
            <person name="Khianchaikhan K."/>
            <person name="Morishita M."/>
            <person name="Bunnoy A."/>
            <person name="Rodkhum C."/>
        </authorList>
    </citation>
    <scope>NUCLEOTIDE SEQUENCE [LARGE SCALE GENOMIC DNA]</scope>
    <source>
        <strain evidence="8 9">CNRT2201</strain>
    </source>
</reference>
<dbReference type="RefSeq" id="WP_165624349.1">
    <property type="nucleotide sequence ID" value="NZ_JAZGZP010000027.1"/>
</dbReference>
<keyword evidence="9" id="KW-1185">Reference proteome</keyword>
<evidence type="ECO:0000256" key="5">
    <source>
        <dbReference type="ARBA" id="ARBA00023136"/>
    </source>
</evidence>
<keyword evidence="4 6" id="KW-1133">Transmembrane helix</keyword>
<feature type="transmembrane region" description="Helical" evidence="6">
    <location>
        <begin position="115"/>
        <end position="139"/>
    </location>
</feature>
<evidence type="ECO:0000259" key="7">
    <source>
        <dbReference type="Pfam" id="PF10412"/>
    </source>
</evidence>
<dbReference type="Pfam" id="PF10412">
    <property type="entry name" value="TrwB_AAD_bind"/>
    <property type="match status" value="1"/>
</dbReference>
<dbReference type="SUPFAM" id="SSF52540">
    <property type="entry name" value="P-loop containing nucleoside triphosphate hydrolases"/>
    <property type="match status" value="1"/>
</dbReference>
<dbReference type="CDD" id="cd01127">
    <property type="entry name" value="TrwB_TraG_TraD_VirD4"/>
    <property type="match status" value="1"/>
</dbReference>
<keyword evidence="8" id="KW-0238">DNA-binding</keyword>
<evidence type="ECO:0000256" key="2">
    <source>
        <dbReference type="ARBA" id="ARBA00022475"/>
    </source>
</evidence>
<feature type="transmembrane region" description="Helical" evidence="6">
    <location>
        <begin position="21"/>
        <end position="46"/>
    </location>
</feature>
<proteinExistence type="predicted"/>
<dbReference type="InterPro" id="IPR051539">
    <property type="entry name" value="T4SS-coupling_protein"/>
</dbReference>
<evidence type="ECO:0000313" key="9">
    <source>
        <dbReference type="Proteomes" id="UP001621706"/>
    </source>
</evidence>
<dbReference type="GO" id="GO:0003677">
    <property type="term" value="F:DNA binding"/>
    <property type="evidence" value="ECO:0007669"/>
    <property type="project" value="UniProtKB-KW"/>
</dbReference>
<dbReference type="PANTHER" id="PTHR37937">
    <property type="entry name" value="CONJUGATIVE TRANSFER: DNA TRANSPORT"/>
    <property type="match status" value="1"/>
</dbReference>
<dbReference type="PANTHER" id="PTHR37937:SF1">
    <property type="entry name" value="CONJUGATIVE TRANSFER: DNA TRANSPORT"/>
    <property type="match status" value="1"/>
</dbReference>
<dbReference type="InterPro" id="IPR027417">
    <property type="entry name" value="P-loop_NTPase"/>
</dbReference>
<evidence type="ECO:0000256" key="1">
    <source>
        <dbReference type="ARBA" id="ARBA00004651"/>
    </source>
</evidence>
<comment type="caution">
    <text evidence="8">The sequence shown here is derived from an EMBL/GenBank/DDBJ whole genome shotgun (WGS) entry which is preliminary data.</text>
</comment>
<evidence type="ECO:0000256" key="4">
    <source>
        <dbReference type="ARBA" id="ARBA00022989"/>
    </source>
</evidence>
<protein>
    <submittedName>
        <fullName evidence="8">Type IV secretion system DNA-binding domain-containing protein</fullName>
    </submittedName>
</protein>
<evidence type="ECO:0000256" key="6">
    <source>
        <dbReference type="SAM" id="Phobius"/>
    </source>
</evidence>
<evidence type="ECO:0000256" key="3">
    <source>
        <dbReference type="ARBA" id="ARBA00022692"/>
    </source>
</evidence>
<dbReference type="Gene3D" id="3.40.50.300">
    <property type="entry name" value="P-loop containing nucleotide triphosphate hydrolases"/>
    <property type="match status" value="1"/>
</dbReference>
<dbReference type="InterPro" id="IPR019476">
    <property type="entry name" value="T4SS_TraD_DNA-bd"/>
</dbReference>
<feature type="transmembrane region" description="Helical" evidence="6">
    <location>
        <begin position="85"/>
        <end position="103"/>
    </location>
</feature>
<gene>
    <name evidence="8" type="ORF">V3I07_14260</name>
</gene>
<feature type="domain" description="Type IV secretion system coupling protein TraD DNA-binding" evidence="7">
    <location>
        <begin position="301"/>
        <end position="598"/>
    </location>
</feature>